<feature type="region of interest" description="Disordered" evidence="1">
    <location>
        <begin position="56"/>
        <end position="80"/>
    </location>
</feature>
<gene>
    <name evidence="2" type="ORF">ZHAS_00019979</name>
</gene>
<keyword evidence="2" id="KW-0418">Kinase</keyword>
<reference evidence="3" key="2">
    <citation type="submission" date="2020-05" db="UniProtKB">
        <authorList>
            <consortium name="EnsemblMetazoa"/>
        </authorList>
    </citation>
    <scope>IDENTIFICATION</scope>
</reference>
<proteinExistence type="predicted"/>
<evidence type="ECO:0000313" key="3">
    <source>
        <dbReference type="EnsemblMetazoa" id="ASIC019979-PA"/>
    </source>
</evidence>
<dbReference type="GO" id="GO:0016301">
    <property type="term" value="F:kinase activity"/>
    <property type="evidence" value="ECO:0007669"/>
    <property type="project" value="UniProtKB-KW"/>
</dbReference>
<evidence type="ECO:0000313" key="4">
    <source>
        <dbReference type="Proteomes" id="UP000030765"/>
    </source>
</evidence>
<keyword evidence="4" id="KW-1185">Reference proteome</keyword>
<dbReference type="EMBL" id="KE525354">
    <property type="protein sequence ID" value="KFB51824.1"/>
    <property type="molecule type" value="Genomic_DNA"/>
</dbReference>
<dbReference type="EnsemblMetazoa" id="ASIC019979-RA">
    <property type="protein sequence ID" value="ASIC019979-PA"/>
    <property type="gene ID" value="ASIC019979"/>
</dbReference>
<reference evidence="2 4" key="1">
    <citation type="journal article" date="2014" name="BMC Genomics">
        <title>Genome sequence of Anopheles sinensis provides insight into genetics basis of mosquito competence for malaria parasites.</title>
        <authorList>
            <person name="Zhou D."/>
            <person name="Zhang D."/>
            <person name="Ding G."/>
            <person name="Shi L."/>
            <person name="Hou Q."/>
            <person name="Ye Y."/>
            <person name="Xu Y."/>
            <person name="Zhou H."/>
            <person name="Xiong C."/>
            <person name="Li S."/>
            <person name="Yu J."/>
            <person name="Hong S."/>
            <person name="Yu X."/>
            <person name="Zou P."/>
            <person name="Chen C."/>
            <person name="Chang X."/>
            <person name="Wang W."/>
            <person name="Lv Y."/>
            <person name="Sun Y."/>
            <person name="Ma L."/>
            <person name="Shen B."/>
            <person name="Zhu C."/>
        </authorList>
    </citation>
    <scope>NUCLEOTIDE SEQUENCE [LARGE SCALE GENOMIC DNA]</scope>
</reference>
<sequence length="80" mass="8232">MALRTANKSTGPPRSDVSKSGKVTQSKCGSTLLQRRIAPGAHLGRILMFAPVVGEQTTPESGTVPGKPAQCECSPGDEPG</sequence>
<dbReference type="AlphaFoldDB" id="A0A084WNN0"/>
<organism evidence="2">
    <name type="scientific">Anopheles sinensis</name>
    <name type="common">Mosquito</name>
    <dbReference type="NCBI Taxonomy" id="74873"/>
    <lineage>
        <taxon>Eukaryota</taxon>
        <taxon>Metazoa</taxon>
        <taxon>Ecdysozoa</taxon>
        <taxon>Arthropoda</taxon>
        <taxon>Hexapoda</taxon>
        <taxon>Insecta</taxon>
        <taxon>Pterygota</taxon>
        <taxon>Neoptera</taxon>
        <taxon>Endopterygota</taxon>
        <taxon>Diptera</taxon>
        <taxon>Nematocera</taxon>
        <taxon>Culicoidea</taxon>
        <taxon>Culicidae</taxon>
        <taxon>Anophelinae</taxon>
        <taxon>Anopheles</taxon>
    </lineage>
</organism>
<evidence type="ECO:0000256" key="1">
    <source>
        <dbReference type="SAM" id="MobiDB-lite"/>
    </source>
</evidence>
<dbReference type="EMBL" id="ATLV01024641">
    <property type="status" value="NOT_ANNOTATED_CDS"/>
    <property type="molecule type" value="Genomic_DNA"/>
</dbReference>
<dbReference type="Proteomes" id="UP000030765">
    <property type="component" value="Unassembled WGS sequence"/>
</dbReference>
<evidence type="ECO:0000313" key="2">
    <source>
        <dbReference type="EMBL" id="KFB51824.1"/>
    </source>
</evidence>
<feature type="region of interest" description="Disordered" evidence="1">
    <location>
        <begin position="1"/>
        <end position="31"/>
    </location>
</feature>
<protein>
    <submittedName>
        <fullName evidence="2 3">Sugar kinase</fullName>
    </submittedName>
</protein>
<accession>A0A084WNN0</accession>
<feature type="compositionally biased region" description="Polar residues" evidence="1">
    <location>
        <begin position="21"/>
        <end position="31"/>
    </location>
</feature>
<feature type="compositionally biased region" description="Polar residues" evidence="1">
    <location>
        <begin position="1"/>
        <end position="12"/>
    </location>
</feature>
<dbReference type="VEuPathDB" id="VectorBase:ASIC019979"/>
<name>A0A084WNN0_ANOSI</name>
<keyword evidence="2" id="KW-0808">Transferase</keyword>